<accession>A0ABS7C378</accession>
<protein>
    <submittedName>
        <fullName evidence="1">Uncharacterized protein</fullName>
    </submittedName>
</protein>
<evidence type="ECO:0000313" key="1">
    <source>
        <dbReference type="EMBL" id="MBW7455355.1"/>
    </source>
</evidence>
<dbReference type="EMBL" id="JAHZIK010000348">
    <property type="protein sequence ID" value="MBW7455355.1"/>
    <property type="molecule type" value="Genomic_DNA"/>
</dbReference>
<organism evidence="1 2">
    <name type="scientific">Paenibacillus sepulcri</name>
    <dbReference type="NCBI Taxonomy" id="359917"/>
    <lineage>
        <taxon>Bacteria</taxon>
        <taxon>Bacillati</taxon>
        <taxon>Bacillota</taxon>
        <taxon>Bacilli</taxon>
        <taxon>Bacillales</taxon>
        <taxon>Paenibacillaceae</taxon>
        <taxon>Paenibacillus</taxon>
    </lineage>
</organism>
<proteinExistence type="predicted"/>
<sequence>MNGEYFEEMRKLSHDDDRRHLMLMRGLRMMQEERKNSSFLKKLGKKWGHKSKLEIKEWNSGQQSTAAH</sequence>
<gene>
    <name evidence="1" type="ORF">K0U00_15120</name>
</gene>
<dbReference type="RefSeq" id="WP_210038797.1">
    <property type="nucleotide sequence ID" value="NZ_JBHLVU010000011.1"/>
</dbReference>
<comment type="caution">
    <text evidence="1">The sequence shown here is derived from an EMBL/GenBank/DDBJ whole genome shotgun (WGS) entry which is preliminary data.</text>
</comment>
<keyword evidence="2" id="KW-1185">Reference proteome</keyword>
<evidence type="ECO:0000313" key="2">
    <source>
        <dbReference type="Proteomes" id="UP001519887"/>
    </source>
</evidence>
<reference evidence="1 2" key="1">
    <citation type="submission" date="2021-07" db="EMBL/GenBank/DDBJ databases">
        <title>Paenibacillus radiodurans sp. nov., isolated from the southeastern edge of Tengger Desert.</title>
        <authorList>
            <person name="Zhang G."/>
        </authorList>
    </citation>
    <scope>NUCLEOTIDE SEQUENCE [LARGE SCALE GENOMIC DNA]</scope>
    <source>
        <strain evidence="1 2">CCM 7311</strain>
    </source>
</reference>
<dbReference type="Proteomes" id="UP001519887">
    <property type="component" value="Unassembled WGS sequence"/>
</dbReference>
<name>A0ABS7C378_9BACL</name>